<evidence type="ECO:0000313" key="7">
    <source>
        <dbReference type="Proteomes" id="UP001175000"/>
    </source>
</evidence>
<evidence type="ECO:0000256" key="1">
    <source>
        <dbReference type="ARBA" id="ARBA00022669"/>
    </source>
</evidence>
<name>A0AA40C0P3_9PEZI</name>
<dbReference type="EMBL" id="JAULSU010000004">
    <property type="protein sequence ID" value="KAK0620404.1"/>
    <property type="molecule type" value="Genomic_DNA"/>
</dbReference>
<proteinExistence type="inferred from homology"/>
<feature type="signal peptide" evidence="4">
    <location>
        <begin position="1"/>
        <end position="17"/>
    </location>
</feature>
<reference evidence="6" key="1">
    <citation type="submission" date="2023-06" db="EMBL/GenBank/DDBJ databases">
        <title>Genome-scale phylogeny and comparative genomics of the fungal order Sordariales.</title>
        <authorList>
            <consortium name="Lawrence Berkeley National Laboratory"/>
            <person name="Hensen N."/>
            <person name="Bonometti L."/>
            <person name="Westerberg I."/>
            <person name="Brannstrom I.O."/>
            <person name="Guillou S."/>
            <person name="Cros-Aarteil S."/>
            <person name="Calhoun S."/>
            <person name="Haridas S."/>
            <person name="Kuo A."/>
            <person name="Mondo S."/>
            <person name="Pangilinan J."/>
            <person name="Riley R."/>
            <person name="Labutti K."/>
            <person name="Andreopoulos B."/>
            <person name="Lipzen A."/>
            <person name="Chen C."/>
            <person name="Yanf M."/>
            <person name="Daum C."/>
            <person name="Ng V."/>
            <person name="Clum A."/>
            <person name="Steindorff A."/>
            <person name="Ohm R."/>
            <person name="Martin F."/>
            <person name="Silar P."/>
            <person name="Natvig D."/>
            <person name="Lalanne C."/>
            <person name="Gautier V."/>
            <person name="Ament-Velasquez S.L."/>
            <person name="Kruys A."/>
            <person name="Hutchinson M.I."/>
            <person name="Powell A.J."/>
            <person name="Barry K."/>
            <person name="Miller A.N."/>
            <person name="Grigoriev I.V."/>
            <person name="Debuchy R."/>
            <person name="Gladieux P."/>
            <person name="Thoren M.H."/>
            <person name="Johannesson H."/>
        </authorList>
    </citation>
    <scope>NUCLEOTIDE SEQUENCE</scope>
    <source>
        <strain evidence="6">CBS 606.72</strain>
    </source>
</reference>
<dbReference type="SUPFAM" id="SSF54106">
    <property type="entry name" value="LysM domain"/>
    <property type="match status" value="2"/>
</dbReference>
<gene>
    <name evidence="6" type="ORF">B0T14DRAFT_586747</name>
</gene>
<dbReference type="SMART" id="SM00257">
    <property type="entry name" value="LysM"/>
    <property type="match status" value="2"/>
</dbReference>
<dbReference type="PANTHER" id="PTHR34997">
    <property type="entry name" value="AM15"/>
    <property type="match status" value="1"/>
</dbReference>
<keyword evidence="1" id="KW-0147">Chitin-binding</keyword>
<evidence type="ECO:0000259" key="5">
    <source>
        <dbReference type="PROSITE" id="PS51782"/>
    </source>
</evidence>
<feature type="chain" id="PRO_5041366781" description="LysM domain-containing protein" evidence="4">
    <location>
        <begin position="18"/>
        <end position="180"/>
    </location>
</feature>
<evidence type="ECO:0000313" key="6">
    <source>
        <dbReference type="EMBL" id="KAK0620404.1"/>
    </source>
</evidence>
<organism evidence="6 7">
    <name type="scientific">Immersiella caudata</name>
    <dbReference type="NCBI Taxonomy" id="314043"/>
    <lineage>
        <taxon>Eukaryota</taxon>
        <taxon>Fungi</taxon>
        <taxon>Dikarya</taxon>
        <taxon>Ascomycota</taxon>
        <taxon>Pezizomycotina</taxon>
        <taxon>Sordariomycetes</taxon>
        <taxon>Sordariomycetidae</taxon>
        <taxon>Sordariales</taxon>
        <taxon>Lasiosphaeriaceae</taxon>
        <taxon>Immersiella</taxon>
    </lineage>
</organism>
<dbReference type="InterPro" id="IPR036779">
    <property type="entry name" value="LysM_dom_sf"/>
</dbReference>
<dbReference type="PROSITE" id="PS51782">
    <property type="entry name" value="LYSM"/>
    <property type="match status" value="2"/>
</dbReference>
<dbReference type="GO" id="GO:0008061">
    <property type="term" value="F:chitin binding"/>
    <property type="evidence" value="ECO:0007669"/>
    <property type="project" value="UniProtKB-KW"/>
</dbReference>
<dbReference type="PANTHER" id="PTHR34997:SF1">
    <property type="entry name" value="PEPTIDOGLYCAN-BINDING LYSIN DOMAIN"/>
    <property type="match status" value="1"/>
</dbReference>
<evidence type="ECO:0000256" key="2">
    <source>
        <dbReference type="ARBA" id="ARBA00023026"/>
    </source>
</evidence>
<accession>A0AA40C0P3</accession>
<keyword evidence="2" id="KW-0843">Virulence</keyword>
<sequence length="180" mass="19756">MQIPAFLLPIFSSLALASPANLYPRQYLRQDAIASNCPTYYKAVRGDICVTVARLYNLTLSDFYAWNPAVGPNCESLWEGYHYCVAKPPPVPASTTATGFVVVTPTLTATPTGCVAAPTPTHPGSICECKTWHRVREGEVCWMLLERYGITQEKFLELNPGVGNSGCNNIWLEFYVCVGA</sequence>
<dbReference type="CDD" id="cd00118">
    <property type="entry name" value="LysM"/>
    <property type="match status" value="2"/>
</dbReference>
<dbReference type="InterPro" id="IPR052210">
    <property type="entry name" value="LysM1-like"/>
</dbReference>
<feature type="domain" description="LysM" evidence="5">
    <location>
        <begin position="131"/>
        <end position="178"/>
    </location>
</feature>
<dbReference type="Proteomes" id="UP001175000">
    <property type="component" value="Unassembled WGS sequence"/>
</dbReference>
<comment type="similarity">
    <text evidence="3">Belongs to the secreted LysM effector family.</text>
</comment>
<feature type="domain" description="LysM" evidence="5">
    <location>
        <begin position="39"/>
        <end position="85"/>
    </location>
</feature>
<dbReference type="Gene3D" id="3.10.350.10">
    <property type="entry name" value="LysM domain"/>
    <property type="match status" value="2"/>
</dbReference>
<dbReference type="Pfam" id="PF01476">
    <property type="entry name" value="LysM"/>
    <property type="match status" value="2"/>
</dbReference>
<comment type="caution">
    <text evidence="6">The sequence shown here is derived from an EMBL/GenBank/DDBJ whole genome shotgun (WGS) entry which is preliminary data.</text>
</comment>
<keyword evidence="4" id="KW-0732">Signal</keyword>
<evidence type="ECO:0000256" key="3">
    <source>
        <dbReference type="ARBA" id="ARBA00044955"/>
    </source>
</evidence>
<evidence type="ECO:0000256" key="4">
    <source>
        <dbReference type="SAM" id="SignalP"/>
    </source>
</evidence>
<keyword evidence="7" id="KW-1185">Reference proteome</keyword>
<protein>
    <recommendedName>
        <fullName evidence="5">LysM domain-containing protein</fullName>
    </recommendedName>
</protein>
<dbReference type="AlphaFoldDB" id="A0AA40C0P3"/>
<dbReference type="InterPro" id="IPR018392">
    <property type="entry name" value="LysM"/>
</dbReference>